<dbReference type="InterPro" id="IPR036188">
    <property type="entry name" value="FAD/NAD-bd_sf"/>
</dbReference>
<feature type="transmembrane region" description="Helical" evidence="4">
    <location>
        <begin position="7"/>
        <end position="27"/>
    </location>
</feature>
<protein>
    <submittedName>
        <fullName evidence="6">FAD-dependent monooxygenase</fullName>
    </submittedName>
</protein>
<dbReference type="RefSeq" id="WP_388109092.1">
    <property type="nucleotide sequence ID" value="NZ_JBIAHM010000008.1"/>
</dbReference>
<evidence type="ECO:0000256" key="2">
    <source>
        <dbReference type="ARBA" id="ARBA00022630"/>
    </source>
</evidence>
<dbReference type="InterPro" id="IPR050641">
    <property type="entry name" value="RIFMO-like"/>
</dbReference>
<dbReference type="Proteomes" id="UP001601303">
    <property type="component" value="Unassembled WGS sequence"/>
</dbReference>
<accession>A0ABW6M6H3</accession>
<evidence type="ECO:0000313" key="6">
    <source>
        <dbReference type="EMBL" id="MFE9601682.1"/>
    </source>
</evidence>
<keyword evidence="4" id="KW-0472">Membrane</keyword>
<keyword evidence="4" id="KW-1133">Transmembrane helix</keyword>
<dbReference type="SUPFAM" id="SSF51905">
    <property type="entry name" value="FAD/NAD(P)-binding domain"/>
    <property type="match status" value="1"/>
</dbReference>
<keyword evidence="7" id="KW-1185">Reference proteome</keyword>
<evidence type="ECO:0000256" key="1">
    <source>
        <dbReference type="ARBA" id="ARBA00001974"/>
    </source>
</evidence>
<evidence type="ECO:0000259" key="5">
    <source>
        <dbReference type="Pfam" id="PF01494"/>
    </source>
</evidence>
<name>A0ABW6M6H3_9ACTN</name>
<comment type="cofactor">
    <cofactor evidence="1">
        <name>FAD</name>
        <dbReference type="ChEBI" id="CHEBI:57692"/>
    </cofactor>
</comment>
<dbReference type="PRINTS" id="PR00420">
    <property type="entry name" value="RNGMNOXGNASE"/>
</dbReference>
<dbReference type="PANTHER" id="PTHR43004:SF19">
    <property type="entry name" value="BINDING MONOOXYGENASE, PUTATIVE (JCVI)-RELATED"/>
    <property type="match status" value="1"/>
</dbReference>
<keyword evidence="3" id="KW-0274">FAD</keyword>
<gene>
    <name evidence="6" type="ORF">ACFYNQ_24335</name>
</gene>
<keyword evidence="6" id="KW-0560">Oxidoreductase</keyword>
<evidence type="ECO:0000256" key="3">
    <source>
        <dbReference type="ARBA" id="ARBA00022827"/>
    </source>
</evidence>
<keyword evidence="6" id="KW-0503">Monooxygenase</keyword>
<dbReference type="InterPro" id="IPR002938">
    <property type="entry name" value="FAD-bd"/>
</dbReference>
<dbReference type="NCBIfam" id="NF006002">
    <property type="entry name" value="PRK08132.1"/>
    <property type="match status" value="1"/>
</dbReference>
<dbReference type="Gene3D" id="3.50.50.60">
    <property type="entry name" value="FAD/NAD(P)-binding domain"/>
    <property type="match status" value="1"/>
</dbReference>
<proteinExistence type="predicted"/>
<dbReference type="EMBL" id="JBIAHM010000008">
    <property type="protein sequence ID" value="MFE9601682.1"/>
    <property type="molecule type" value="Genomic_DNA"/>
</dbReference>
<sequence length="542" mass="59688">MALDKAVALPVIIIGGGPIGIATSLLLSRAGVPCVVVERRETPSCGQSRAVTIQRDIIALYDRMGIAEEILERGSSWSLGRTYYGDEEILRLTFDRDASSVYPPFINFAQYRVEELLHDAIARQEGVRILHGASAEVVHDGAGADHAMVRVVDGSGHTRVLNASYVVAADGVGSPTRKMLGIDFHGWRTNGRFLVADFRAQLPFPTERRLWFSPPFYPEGIVLMHSLGEDVWRLDWQIPPELDVEKELTSGGVTRRIRAVLDHAQVDEVEIEILRCNGWTFQQRQASRFRQGRVFLVGDAAHVVSPFGARGMNSGMEDAENLAWKLAKVLAGTAPDRLLDTYATERESAAAHHVLVTGESMNFMTPSTPEELSERNKTLAQAAKDPAKAHLVDSGKLYEPHAYTQSPLTTASECLPTARLPRPGSMIPDFRLIHDGVPTTVRKIAAGRFTVIRAEAASPDTLRCYSVDESGVVPLFTLQVEGSSTPHPLHHPSDAAYLVRPDCYLAAVREIEAGSSDESWMDRIRAAWQQALAREPEMEART</sequence>
<reference evidence="6 7" key="1">
    <citation type="submission" date="2024-10" db="EMBL/GenBank/DDBJ databases">
        <title>The Natural Products Discovery Center: Release of the First 8490 Sequenced Strains for Exploring Actinobacteria Biosynthetic Diversity.</title>
        <authorList>
            <person name="Kalkreuter E."/>
            <person name="Kautsar S.A."/>
            <person name="Yang D."/>
            <person name="Bader C.D."/>
            <person name="Teijaro C.N."/>
            <person name="Fluegel L."/>
            <person name="Davis C.M."/>
            <person name="Simpson J.R."/>
            <person name="Lauterbach L."/>
            <person name="Steele A.D."/>
            <person name="Gui C."/>
            <person name="Meng S."/>
            <person name="Li G."/>
            <person name="Viehrig K."/>
            <person name="Ye F."/>
            <person name="Su P."/>
            <person name="Kiefer A.F."/>
            <person name="Nichols A."/>
            <person name="Cepeda A.J."/>
            <person name="Yan W."/>
            <person name="Fan B."/>
            <person name="Jiang Y."/>
            <person name="Adhikari A."/>
            <person name="Zheng C.-J."/>
            <person name="Schuster L."/>
            <person name="Cowan T.M."/>
            <person name="Smanski M.J."/>
            <person name="Chevrette M.G."/>
            <person name="De Carvalho L.P.S."/>
            <person name="Shen B."/>
        </authorList>
    </citation>
    <scope>NUCLEOTIDE SEQUENCE [LARGE SCALE GENOMIC DNA]</scope>
    <source>
        <strain evidence="6 7">NPDC006488</strain>
    </source>
</reference>
<organism evidence="6 7">
    <name type="scientific">Streptomyces hokutonensis</name>
    <dbReference type="NCBI Taxonomy" id="1306990"/>
    <lineage>
        <taxon>Bacteria</taxon>
        <taxon>Bacillati</taxon>
        <taxon>Actinomycetota</taxon>
        <taxon>Actinomycetes</taxon>
        <taxon>Kitasatosporales</taxon>
        <taxon>Streptomycetaceae</taxon>
        <taxon>Streptomyces</taxon>
    </lineage>
</organism>
<dbReference type="PANTHER" id="PTHR43004">
    <property type="entry name" value="TRK SYSTEM POTASSIUM UPTAKE PROTEIN"/>
    <property type="match status" value="1"/>
</dbReference>
<dbReference type="Gene3D" id="3.30.70.2450">
    <property type="match status" value="1"/>
</dbReference>
<keyword evidence="4" id="KW-0812">Transmembrane</keyword>
<evidence type="ECO:0000256" key="4">
    <source>
        <dbReference type="SAM" id="Phobius"/>
    </source>
</evidence>
<keyword evidence="2" id="KW-0285">Flavoprotein</keyword>
<dbReference type="Pfam" id="PF01494">
    <property type="entry name" value="FAD_binding_3"/>
    <property type="match status" value="1"/>
</dbReference>
<evidence type="ECO:0000313" key="7">
    <source>
        <dbReference type="Proteomes" id="UP001601303"/>
    </source>
</evidence>
<comment type="caution">
    <text evidence="6">The sequence shown here is derived from an EMBL/GenBank/DDBJ whole genome shotgun (WGS) entry which is preliminary data.</text>
</comment>
<dbReference type="GO" id="GO:0004497">
    <property type="term" value="F:monooxygenase activity"/>
    <property type="evidence" value="ECO:0007669"/>
    <property type="project" value="UniProtKB-KW"/>
</dbReference>
<feature type="domain" description="FAD-binding" evidence="5">
    <location>
        <begin position="10"/>
        <end position="352"/>
    </location>
</feature>